<gene>
    <name evidence="1" type="ORF">TIRI35C_1481</name>
</gene>
<dbReference type="KEGG" id="tcq:TIRI35C_1481"/>
<accession>A0A7G2D8T9</accession>
<dbReference type="AlphaFoldDB" id="A0A7G2D8T9"/>
<sequence>MKDVPVDLDDLKENIWEYIETGEDAFKKGRYNSASILYFKALVGICDYIIKRDLNLEPKNHGERFAILRLHYRDLYRIVSKFFDFYRDAYERRLTRDEVGALRNEVLKLTDRIK</sequence>
<dbReference type="GeneID" id="58919223"/>
<name>A0A7G2D8T9_9EURY</name>
<dbReference type="RefSeq" id="WP_246454718.1">
    <property type="nucleotide sequence ID" value="NZ_LR881183.1"/>
</dbReference>
<proteinExistence type="predicted"/>
<dbReference type="EMBL" id="LR881183">
    <property type="protein sequence ID" value="CAD5244635.1"/>
    <property type="molecule type" value="Genomic_DNA"/>
</dbReference>
<keyword evidence="2" id="KW-1185">Reference proteome</keyword>
<evidence type="ECO:0000313" key="2">
    <source>
        <dbReference type="Proteomes" id="UP000516304"/>
    </source>
</evidence>
<evidence type="ECO:0000313" key="1">
    <source>
        <dbReference type="EMBL" id="CAD5244635.1"/>
    </source>
</evidence>
<organism evidence="1 2">
    <name type="scientific">Thermococcus camini</name>
    <dbReference type="NCBI Taxonomy" id="2016373"/>
    <lineage>
        <taxon>Archaea</taxon>
        <taxon>Methanobacteriati</taxon>
        <taxon>Methanobacteriota</taxon>
        <taxon>Thermococci</taxon>
        <taxon>Thermococcales</taxon>
        <taxon>Thermococcaceae</taxon>
        <taxon>Thermococcus</taxon>
    </lineage>
</organism>
<reference evidence="1 2" key="1">
    <citation type="submission" date="2020-09" db="EMBL/GenBank/DDBJ databases">
        <authorList>
            <person name="Courtine D."/>
        </authorList>
    </citation>
    <scope>NUCLEOTIDE SEQUENCE [LARGE SCALE GENOMIC DNA]</scope>
    <source>
        <strain evidence="1 2">IRI35c</strain>
    </source>
</reference>
<protein>
    <recommendedName>
        <fullName evidence="3">HEPN domain-containing protein</fullName>
    </recommendedName>
</protein>
<evidence type="ECO:0008006" key="3">
    <source>
        <dbReference type="Google" id="ProtNLM"/>
    </source>
</evidence>
<dbReference type="Proteomes" id="UP000516304">
    <property type="component" value="Chromosome TIRI35C"/>
</dbReference>